<proteinExistence type="predicted"/>
<name>A0A3R6ZX28_9LACO</name>
<dbReference type="Proteomes" id="UP000284109">
    <property type="component" value="Unassembled WGS sequence"/>
</dbReference>
<evidence type="ECO:0000256" key="1">
    <source>
        <dbReference type="SAM" id="Coils"/>
    </source>
</evidence>
<keyword evidence="1" id="KW-0175">Coiled coil</keyword>
<dbReference type="EMBL" id="QOCR01000004">
    <property type="protein sequence ID" value="RHW49700.1"/>
    <property type="molecule type" value="Genomic_DNA"/>
</dbReference>
<comment type="caution">
    <text evidence="2">The sequence shown here is derived from an EMBL/GenBank/DDBJ whole genome shotgun (WGS) entry which is preliminary data.</text>
</comment>
<accession>A0A3R6ZX28</accession>
<evidence type="ECO:0000313" key="3">
    <source>
        <dbReference type="Proteomes" id="UP000284109"/>
    </source>
</evidence>
<keyword evidence="3" id="KW-1185">Reference proteome</keyword>
<feature type="coiled-coil region" evidence="1">
    <location>
        <begin position="8"/>
        <end position="35"/>
    </location>
</feature>
<organism evidence="2 3">
    <name type="scientific">Bombilactobacillus bombi</name>
    <dbReference type="NCBI Taxonomy" id="1303590"/>
    <lineage>
        <taxon>Bacteria</taxon>
        <taxon>Bacillati</taxon>
        <taxon>Bacillota</taxon>
        <taxon>Bacilli</taxon>
        <taxon>Lactobacillales</taxon>
        <taxon>Lactobacillaceae</taxon>
        <taxon>Bombilactobacillus</taxon>
    </lineage>
</organism>
<reference evidence="2 3" key="1">
    <citation type="submission" date="2018-07" db="EMBL/GenBank/DDBJ databases">
        <title>Genome sequences of six Lactobacillus spp. isolated from bumble bee guts.</title>
        <authorList>
            <person name="Motta E.V.S."/>
            <person name="Moran N.A."/>
        </authorList>
    </citation>
    <scope>NUCLEOTIDE SEQUENCE [LARGE SCALE GENOMIC DNA]</scope>
    <source>
        <strain evidence="2 3">BI-1.1</strain>
    </source>
</reference>
<evidence type="ECO:0000313" key="2">
    <source>
        <dbReference type="EMBL" id="RHW49700.1"/>
    </source>
</evidence>
<gene>
    <name evidence="2" type="ORF">DS831_05930</name>
</gene>
<sequence length="105" mass="12135">MSMELNGFDELSEKLNKLQENAEKLSKNNSIEFDKLFTKSFMTTHTSFSSIDELLKSAGIHNNEEFEKYPSDKFDLFIKSNTNFNSWDDMLDSATSLFVKNQLGF</sequence>
<protein>
    <submittedName>
        <fullName evidence="2">Uncharacterized protein</fullName>
    </submittedName>
</protein>
<dbReference type="AlphaFoldDB" id="A0A3R6ZX28"/>